<dbReference type="SUPFAM" id="SSF53448">
    <property type="entry name" value="Nucleotide-diphospho-sugar transferases"/>
    <property type="match status" value="1"/>
</dbReference>
<sequence length="278" mass="31245">MTTYNWEEALALCLGSIAQQRVLPVDVVVADDGSREETGALVRRLAREFPVPLHHVWQPDAGFRAARVRNLGTARCTGTYVIYVDGDMVLHPDFIADHVRLARAGTYLQGGRLNASPGETRRLLAGAAPRFSPLMPGKYKRRHAIHWPWLAARKLARERGIVMSCNMGIWRADLDRVNGFDEDFEGWGREDDDLAARLRHVGVERRQLKFAGLAVHLWHRTRWPDGVPPTEEIPNDRLLRRTLETRAVRCARGLDRHVALFSGVHDAQTSLSAAQTAA</sequence>
<dbReference type="Pfam" id="PF02709">
    <property type="entry name" value="Glyco_transf_7C"/>
    <property type="match status" value="1"/>
</dbReference>
<dbReference type="EMBL" id="JBHLTG010000004">
    <property type="protein sequence ID" value="MFC0679525.1"/>
    <property type="molecule type" value="Genomic_DNA"/>
</dbReference>
<dbReference type="InterPro" id="IPR050834">
    <property type="entry name" value="Glycosyltransf_2"/>
</dbReference>
<evidence type="ECO:0000256" key="1">
    <source>
        <dbReference type="ARBA" id="ARBA00022679"/>
    </source>
</evidence>
<comment type="caution">
    <text evidence="4">The sequence shown here is derived from an EMBL/GenBank/DDBJ whole genome shotgun (WGS) entry which is preliminary data.</text>
</comment>
<protein>
    <submittedName>
        <fullName evidence="4">Glycosyltransferase family 2 protein</fullName>
    </submittedName>
</protein>
<gene>
    <name evidence="4" type="ORF">ACFFGH_16935</name>
</gene>
<dbReference type="PANTHER" id="PTHR43685">
    <property type="entry name" value="GLYCOSYLTRANSFERASE"/>
    <property type="match status" value="1"/>
</dbReference>
<proteinExistence type="predicted"/>
<feature type="domain" description="Glycosyltransferase 2-like" evidence="2">
    <location>
        <begin position="1"/>
        <end position="132"/>
    </location>
</feature>
<feature type="domain" description="Galactosyltransferase C-terminal" evidence="3">
    <location>
        <begin position="163"/>
        <end position="215"/>
    </location>
</feature>
<dbReference type="InterPro" id="IPR001173">
    <property type="entry name" value="Glyco_trans_2-like"/>
</dbReference>
<dbReference type="InterPro" id="IPR029044">
    <property type="entry name" value="Nucleotide-diphossugar_trans"/>
</dbReference>
<dbReference type="Proteomes" id="UP001589896">
    <property type="component" value="Unassembled WGS sequence"/>
</dbReference>
<dbReference type="InterPro" id="IPR027791">
    <property type="entry name" value="Galactosyl_T_C"/>
</dbReference>
<accession>A0ABV6RRC4</accession>
<dbReference type="CDD" id="cd06420">
    <property type="entry name" value="GT2_Chondriotin_Pol_N"/>
    <property type="match status" value="1"/>
</dbReference>
<dbReference type="Gene3D" id="3.90.550.10">
    <property type="entry name" value="Spore Coat Polysaccharide Biosynthesis Protein SpsA, Chain A"/>
    <property type="match status" value="1"/>
</dbReference>
<dbReference type="RefSeq" id="WP_386670404.1">
    <property type="nucleotide sequence ID" value="NZ_JBHLTG010000004.1"/>
</dbReference>
<reference evidence="4 5" key="1">
    <citation type="submission" date="2024-09" db="EMBL/GenBank/DDBJ databases">
        <authorList>
            <person name="Sun Q."/>
            <person name="Mori K."/>
        </authorList>
    </citation>
    <scope>NUCLEOTIDE SEQUENCE [LARGE SCALE GENOMIC DNA]</scope>
    <source>
        <strain evidence="4 5">KCTC 23076</strain>
    </source>
</reference>
<keyword evidence="1" id="KW-0808">Transferase</keyword>
<organism evidence="4 5">
    <name type="scientific">Lysobacter korlensis</name>
    <dbReference type="NCBI Taxonomy" id="553636"/>
    <lineage>
        <taxon>Bacteria</taxon>
        <taxon>Pseudomonadati</taxon>
        <taxon>Pseudomonadota</taxon>
        <taxon>Gammaproteobacteria</taxon>
        <taxon>Lysobacterales</taxon>
        <taxon>Lysobacteraceae</taxon>
        <taxon>Lysobacter</taxon>
    </lineage>
</organism>
<dbReference type="PANTHER" id="PTHR43685:SF3">
    <property type="entry name" value="SLR2126 PROTEIN"/>
    <property type="match status" value="1"/>
</dbReference>
<evidence type="ECO:0000313" key="4">
    <source>
        <dbReference type="EMBL" id="MFC0679525.1"/>
    </source>
</evidence>
<name>A0ABV6RRC4_9GAMM</name>
<dbReference type="Pfam" id="PF00535">
    <property type="entry name" value="Glycos_transf_2"/>
    <property type="match status" value="1"/>
</dbReference>
<keyword evidence="5" id="KW-1185">Reference proteome</keyword>
<evidence type="ECO:0000313" key="5">
    <source>
        <dbReference type="Proteomes" id="UP001589896"/>
    </source>
</evidence>
<evidence type="ECO:0000259" key="2">
    <source>
        <dbReference type="Pfam" id="PF00535"/>
    </source>
</evidence>
<evidence type="ECO:0000259" key="3">
    <source>
        <dbReference type="Pfam" id="PF02709"/>
    </source>
</evidence>